<name>E3HMG0_ACHXA</name>
<dbReference type="SUPFAM" id="SSF54593">
    <property type="entry name" value="Glyoxalase/Bleomycin resistance protein/Dihydroxybiphenyl dioxygenase"/>
    <property type="match status" value="1"/>
</dbReference>
<evidence type="ECO:0000313" key="1">
    <source>
        <dbReference type="EMBL" id="ADP17038.1"/>
    </source>
</evidence>
<dbReference type="Proteomes" id="UP000006876">
    <property type="component" value="Chromosome"/>
</dbReference>
<sequence>MDCFAQAIQGGYAGYFMDPDGHLWEVVYNPQMLP</sequence>
<accession>E3HMG0</accession>
<dbReference type="Gene3D" id="3.10.180.10">
    <property type="entry name" value="2,3-Dihydroxybiphenyl 1,2-Dioxygenase, domain 1"/>
    <property type="match status" value="1"/>
</dbReference>
<gene>
    <name evidence="1" type="ordered locus">AXYL_03718</name>
</gene>
<dbReference type="eggNOG" id="COG3607">
    <property type="taxonomic scope" value="Bacteria"/>
</dbReference>
<dbReference type="HOGENOM" id="CLU_3371449_0_0_4"/>
<dbReference type="InterPro" id="IPR029068">
    <property type="entry name" value="Glyas_Bleomycin-R_OHBP_Dase"/>
</dbReference>
<proteinExistence type="predicted"/>
<dbReference type="EMBL" id="CP002287">
    <property type="protein sequence ID" value="ADP17038.1"/>
    <property type="molecule type" value="Genomic_DNA"/>
</dbReference>
<organism evidence="1 2">
    <name type="scientific">Achromobacter xylosoxidans (strain A8)</name>
    <dbReference type="NCBI Taxonomy" id="762376"/>
    <lineage>
        <taxon>Bacteria</taxon>
        <taxon>Pseudomonadati</taxon>
        <taxon>Pseudomonadota</taxon>
        <taxon>Betaproteobacteria</taxon>
        <taxon>Burkholderiales</taxon>
        <taxon>Alcaligenaceae</taxon>
        <taxon>Achromobacter</taxon>
    </lineage>
</organism>
<dbReference type="KEGG" id="axy:AXYL_03718"/>
<reference evidence="1 2" key="1">
    <citation type="journal article" date="2011" name="J. Bacteriol.">
        <title>Complete genome sequence of the haloaromatic acid-degrading bacterium Achromobacter xylosoxidans A8.</title>
        <authorList>
            <person name="Strnad H."/>
            <person name="Ridl J."/>
            <person name="Paces J."/>
            <person name="Kolar M."/>
            <person name="Vlcek C."/>
            <person name="Paces V."/>
        </authorList>
    </citation>
    <scope>NUCLEOTIDE SEQUENCE [LARGE SCALE GENOMIC DNA]</scope>
    <source>
        <strain evidence="1 2">A8</strain>
    </source>
</reference>
<dbReference type="STRING" id="762376.AXYL_03718"/>
<evidence type="ECO:0000313" key="2">
    <source>
        <dbReference type="Proteomes" id="UP000006876"/>
    </source>
</evidence>
<dbReference type="AlphaFoldDB" id="E3HMG0"/>
<protein>
    <submittedName>
        <fullName evidence="1">Uncharacterized protein</fullName>
    </submittedName>
</protein>